<reference evidence="1 2" key="1">
    <citation type="submission" date="2024-02" db="EMBL/GenBank/DDBJ databases">
        <authorList>
            <person name="Chen Y."/>
            <person name="Shah S."/>
            <person name="Dougan E. K."/>
            <person name="Thang M."/>
            <person name="Chan C."/>
        </authorList>
    </citation>
    <scope>NUCLEOTIDE SEQUENCE [LARGE SCALE GENOMIC DNA]</scope>
</reference>
<evidence type="ECO:0000313" key="2">
    <source>
        <dbReference type="Proteomes" id="UP001642464"/>
    </source>
</evidence>
<organism evidence="1 2">
    <name type="scientific">Durusdinium trenchii</name>
    <dbReference type="NCBI Taxonomy" id="1381693"/>
    <lineage>
        <taxon>Eukaryota</taxon>
        <taxon>Sar</taxon>
        <taxon>Alveolata</taxon>
        <taxon>Dinophyceae</taxon>
        <taxon>Suessiales</taxon>
        <taxon>Symbiodiniaceae</taxon>
        <taxon>Durusdinium</taxon>
    </lineage>
</organism>
<evidence type="ECO:0000313" key="1">
    <source>
        <dbReference type="EMBL" id="CAK9109178.1"/>
    </source>
</evidence>
<protein>
    <submittedName>
        <fullName evidence="1">Uncharacterized protein</fullName>
    </submittedName>
</protein>
<dbReference type="EMBL" id="CAXAMM010043239">
    <property type="protein sequence ID" value="CAK9109178.1"/>
    <property type="molecule type" value="Genomic_DNA"/>
</dbReference>
<keyword evidence="2" id="KW-1185">Reference proteome</keyword>
<accession>A0ABP0SA05</accession>
<name>A0ABP0SA05_9DINO</name>
<gene>
    <name evidence="1" type="ORF">SCF082_LOCUS50740</name>
</gene>
<comment type="caution">
    <text evidence="1">The sequence shown here is derived from an EMBL/GenBank/DDBJ whole genome shotgun (WGS) entry which is preliminary data.</text>
</comment>
<sequence>MASRSFVAVEGDSGSEEIVSHRSWPVKKTLCVAGVLLAVVGLGSLRFSNQCLNLDALQGKSEAQMDEALLKTRKKLLEVKNRSLAEKTILKAMTKAGHDAQKDWEEHHIRKLDALTVLKDRQAIKDFRRGQHNKEAGHAECAFNILEANDEETTKLRKPREFEGIKRTCLQSCLFVDQLEAFVSVVGMGDDINGIVRTCPPPRDGESEKACQVDASILVAWVGNAAAKISLAASNCALSLNVDSVCAAGVTGLVAAFGEISAGACLGAAVCTPTPPSLTTTKISVLGDQTVRTPEAGRRLLIGEGPVGNGVQCGVDVGMVAANIANIGLAINKAVNVNRCGKFATEKNPLNVLKGIPDALCTVDIAGAVAYISQVVTFINLIVVHCQDFLDVSALCGGSIAAITTGGAAIAAYGGAVHAACRYNHLLKTPKAVAKINELYTLPDPLHRRLEAEEEQRPLEESLKIMNENKMNLQKHLAHFGMNISSTPSYTQADKESSASLLPKASEPVATEARRSCIEIPRVSSTLQTFYIGSWPVKKTLCVAGVLLAVVGLGSLRFSNQCLNLDALQGKSEAQMDEALLKTRKKLLEVKNRSLAEKTILKAMQKAGHDAQKDWEEHHIRKLDTLTVLKDRQAIKDFRRGQHNKEAGHAECAFNILEAFVSVVGMGDDINGIVRTCPPPRDGESELACQVDASILVAWVGNAAAKISLAASNCALSLNVDSVCAAGVTGLVAAFGEISAGACLGAAVCTPTPPSLTTTKISVLGDQTVRTPEAGRRLLIGEGPVGNGVQCGVDVGMVAANIANIGLAINKAVNVNRCGKFATEKNPLNVLKGIPDALCTVDIAGAVAYISQVVTFINLIVVHCQDFLDVSALCGGSIAAITTGGAAIAAYGGAVHAACRYNHLLKTPKAVAKINELYTLPDPLHRRLEAEEQEEQMPLEESLKIMNQNKLNLQKHLGHLGMNISHTQSYTQADKETFLRLMEGGLDTPRAAGPFQEC</sequence>
<dbReference type="Proteomes" id="UP001642464">
    <property type="component" value="Unassembled WGS sequence"/>
</dbReference>
<proteinExistence type="predicted"/>